<dbReference type="GO" id="GO:0016779">
    <property type="term" value="F:nucleotidyltransferase activity"/>
    <property type="evidence" value="ECO:0007669"/>
    <property type="project" value="UniProtKB-ARBA"/>
</dbReference>
<evidence type="ECO:0008006" key="5">
    <source>
        <dbReference type="Google" id="ProtNLM"/>
    </source>
</evidence>
<evidence type="ECO:0000256" key="2">
    <source>
        <dbReference type="ARBA" id="ARBA00023315"/>
    </source>
</evidence>
<protein>
    <recommendedName>
        <fullName evidence="5">Glucose-1-phosphate thymidylyltransferase</fullName>
    </recommendedName>
</protein>
<keyword evidence="2" id="KW-0012">Acyltransferase</keyword>
<dbReference type="GO" id="GO:0016746">
    <property type="term" value="F:acyltransferase activity"/>
    <property type="evidence" value="ECO:0007669"/>
    <property type="project" value="UniProtKB-KW"/>
</dbReference>
<reference evidence="3 4" key="1">
    <citation type="journal article" date="2016" name="Nat. Commun.">
        <title>Thousands of microbial genomes shed light on interconnected biogeochemical processes in an aquifer system.</title>
        <authorList>
            <person name="Anantharaman K."/>
            <person name="Brown C.T."/>
            <person name="Hug L.A."/>
            <person name="Sharon I."/>
            <person name="Castelle C.J."/>
            <person name="Probst A.J."/>
            <person name="Thomas B.C."/>
            <person name="Singh A."/>
            <person name="Wilkins M.J."/>
            <person name="Karaoz U."/>
            <person name="Brodie E.L."/>
            <person name="Williams K.H."/>
            <person name="Hubbard S.S."/>
            <person name="Banfield J.F."/>
        </authorList>
    </citation>
    <scope>NUCLEOTIDE SEQUENCE [LARGE SCALE GENOMIC DNA]</scope>
</reference>
<dbReference type="EMBL" id="METQ01000061">
    <property type="protein sequence ID" value="OGC08131.1"/>
    <property type="molecule type" value="Genomic_DNA"/>
</dbReference>
<name>A0A1F4RIZ7_UNCSA</name>
<evidence type="ECO:0000256" key="1">
    <source>
        <dbReference type="ARBA" id="ARBA00022679"/>
    </source>
</evidence>
<dbReference type="Proteomes" id="UP000179095">
    <property type="component" value="Unassembled WGS sequence"/>
</dbReference>
<evidence type="ECO:0000313" key="4">
    <source>
        <dbReference type="Proteomes" id="UP000179095"/>
    </source>
</evidence>
<accession>A0A1F4RIZ7</accession>
<keyword evidence="1" id="KW-0808">Transferase</keyword>
<dbReference type="InterPro" id="IPR050065">
    <property type="entry name" value="GlmU-like"/>
</dbReference>
<dbReference type="AlphaFoldDB" id="A0A1F4RIZ7"/>
<sequence length="273" mass="29896">MTNDELMKNSESQLYSLDCLRAKGDLRCGARMLKDHPERKIKHVWDLIVYLKQDLEKDLKVLGKGIRGKVHSSVVFYDKKNVLIEKGAEVEAGCVLDARQGPIYIGKGTIIKPLSYLRGPLSIGPECRIGGEVMHSIFHGYSNKAHYGFIGHSYIGEWVNLGAGTTNSNLKNNYGSVKVGGVDTGQTFMGCFIGDFVKTGIGTLITTGAVIGVGANVFGGGVTPKKVPAFSWGGEKYELEKFLAGAKAMMKRRKQKLTAGQEQRIKQFYKTAN</sequence>
<organism evidence="3 4">
    <name type="scientific">candidate division WOR-1 bacterium RIFCSPLOWO2_12_FULL_45_9</name>
    <dbReference type="NCBI Taxonomy" id="1802568"/>
    <lineage>
        <taxon>Bacteria</taxon>
        <taxon>Bacillati</taxon>
        <taxon>Saganbacteria</taxon>
    </lineage>
</organism>
<comment type="caution">
    <text evidence="3">The sequence shown here is derived from an EMBL/GenBank/DDBJ whole genome shotgun (WGS) entry which is preliminary data.</text>
</comment>
<dbReference type="InterPro" id="IPR011004">
    <property type="entry name" value="Trimer_LpxA-like_sf"/>
</dbReference>
<proteinExistence type="predicted"/>
<gene>
    <name evidence="3" type="ORF">A3F86_01030</name>
</gene>
<dbReference type="Gene3D" id="2.160.10.10">
    <property type="entry name" value="Hexapeptide repeat proteins"/>
    <property type="match status" value="1"/>
</dbReference>
<dbReference type="SUPFAM" id="SSF51161">
    <property type="entry name" value="Trimeric LpxA-like enzymes"/>
    <property type="match status" value="1"/>
</dbReference>
<evidence type="ECO:0000313" key="3">
    <source>
        <dbReference type="EMBL" id="OGC08131.1"/>
    </source>
</evidence>
<dbReference type="PANTHER" id="PTHR43584">
    <property type="entry name" value="NUCLEOTIDYL TRANSFERASE"/>
    <property type="match status" value="1"/>
</dbReference>
<dbReference type="STRING" id="1802568.A3F86_01030"/>